<protein>
    <submittedName>
        <fullName evidence="1">Uncharacterized protein</fullName>
    </submittedName>
</protein>
<evidence type="ECO:0000313" key="2">
    <source>
        <dbReference type="Proteomes" id="UP001162483"/>
    </source>
</evidence>
<reference evidence="1" key="1">
    <citation type="submission" date="2023-05" db="EMBL/GenBank/DDBJ databases">
        <authorList>
            <person name="Stuckert A."/>
        </authorList>
    </citation>
    <scope>NUCLEOTIDE SEQUENCE</scope>
</reference>
<sequence length="66" mass="7410">MRGSHHPCMHGVSQVYTPAVSIMRGSHHPFPQCQGLEKNRPILPIFAAMMGKSAYFFTNKKSAHEQ</sequence>
<dbReference type="EMBL" id="CATNWA010012510">
    <property type="protein sequence ID" value="CAI9563577.1"/>
    <property type="molecule type" value="Genomic_DNA"/>
</dbReference>
<evidence type="ECO:0000313" key="1">
    <source>
        <dbReference type="EMBL" id="CAI9563577.1"/>
    </source>
</evidence>
<proteinExistence type="predicted"/>
<dbReference type="Proteomes" id="UP001162483">
    <property type="component" value="Unassembled WGS sequence"/>
</dbReference>
<name>A0ABN9CTP6_9NEOB</name>
<keyword evidence="2" id="KW-1185">Reference proteome</keyword>
<gene>
    <name evidence="1" type="ORF">SPARVUS_LOCUS5756155</name>
</gene>
<accession>A0ABN9CTP6</accession>
<organism evidence="1 2">
    <name type="scientific">Staurois parvus</name>
    <dbReference type="NCBI Taxonomy" id="386267"/>
    <lineage>
        <taxon>Eukaryota</taxon>
        <taxon>Metazoa</taxon>
        <taxon>Chordata</taxon>
        <taxon>Craniata</taxon>
        <taxon>Vertebrata</taxon>
        <taxon>Euteleostomi</taxon>
        <taxon>Amphibia</taxon>
        <taxon>Batrachia</taxon>
        <taxon>Anura</taxon>
        <taxon>Neobatrachia</taxon>
        <taxon>Ranoidea</taxon>
        <taxon>Ranidae</taxon>
        <taxon>Staurois</taxon>
    </lineage>
</organism>
<comment type="caution">
    <text evidence="1">The sequence shown here is derived from an EMBL/GenBank/DDBJ whole genome shotgun (WGS) entry which is preliminary data.</text>
</comment>